<keyword evidence="2" id="KW-1185">Reference proteome</keyword>
<evidence type="ECO:0000313" key="2">
    <source>
        <dbReference type="Proteomes" id="UP001217089"/>
    </source>
</evidence>
<reference evidence="1 2" key="1">
    <citation type="submission" date="2022-12" db="EMBL/GenBank/DDBJ databases">
        <title>Chromosome-level genome of Tegillarca granosa.</title>
        <authorList>
            <person name="Kim J."/>
        </authorList>
    </citation>
    <scope>NUCLEOTIDE SEQUENCE [LARGE SCALE GENOMIC DNA]</scope>
    <source>
        <strain evidence="1">Teg-2019</strain>
        <tissue evidence="1">Adductor muscle</tissue>
    </source>
</reference>
<protein>
    <submittedName>
        <fullName evidence="1">Uncharacterized protein</fullName>
    </submittedName>
</protein>
<evidence type="ECO:0000313" key="1">
    <source>
        <dbReference type="EMBL" id="KAJ8312944.1"/>
    </source>
</evidence>
<gene>
    <name evidence="1" type="ORF">KUTeg_010317</name>
</gene>
<comment type="caution">
    <text evidence="1">The sequence shown here is derived from an EMBL/GenBank/DDBJ whole genome shotgun (WGS) entry which is preliminary data.</text>
</comment>
<dbReference type="Proteomes" id="UP001217089">
    <property type="component" value="Unassembled WGS sequence"/>
</dbReference>
<proteinExistence type="predicted"/>
<sequence length="139" mass="16493">MHCFTKCYVSMVTDSTRSLEIKAVFTTYIAYFKADVIEASFCPSRDRRCVKYERKCLNEVEEEDIQGKWILERSEKTDYISVSPYQLEWPDIGNFKCLEIKNDSKYANTYHLTLKIYKSFYFGMYIINVSSIFICNKKN</sequence>
<name>A0ABQ9F6J1_TEGGR</name>
<organism evidence="1 2">
    <name type="scientific">Tegillarca granosa</name>
    <name type="common">Malaysian cockle</name>
    <name type="synonym">Anadara granosa</name>
    <dbReference type="NCBI Taxonomy" id="220873"/>
    <lineage>
        <taxon>Eukaryota</taxon>
        <taxon>Metazoa</taxon>
        <taxon>Spiralia</taxon>
        <taxon>Lophotrochozoa</taxon>
        <taxon>Mollusca</taxon>
        <taxon>Bivalvia</taxon>
        <taxon>Autobranchia</taxon>
        <taxon>Pteriomorphia</taxon>
        <taxon>Arcoida</taxon>
        <taxon>Arcoidea</taxon>
        <taxon>Arcidae</taxon>
        <taxon>Tegillarca</taxon>
    </lineage>
</organism>
<dbReference type="EMBL" id="JARBDR010000440">
    <property type="protein sequence ID" value="KAJ8312944.1"/>
    <property type="molecule type" value="Genomic_DNA"/>
</dbReference>
<accession>A0ABQ9F6J1</accession>